<comment type="caution">
    <text evidence="1">The sequence shown here is derived from an EMBL/GenBank/DDBJ whole genome shotgun (WGS) entry which is preliminary data.</text>
</comment>
<dbReference type="GO" id="GO:0005829">
    <property type="term" value="C:cytosol"/>
    <property type="evidence" value="ECO:0007669"/>
    <property type="project" value="TreeGrafter"/>
</dbReference>
<gene>
    <name evidence="1" type="ORF">ACHHYP_11330</name>
</gene>
<dbReference type="OrthoDB" id="407325at2759"/>
<dbReference type="Pfam" id="PF10294">
    <property type="entry name" value="Methyltransf_16"/>
    <property type="match status" value="1"/>
</dbReference>
<dbReference type="STRING" id="1202772.A0A1V9YJ95"/>
<dbReference type="PANTHER" id="PTHR14614">
    <property type="entry name" value="HEPATOCELLULAR CARCINOMA-ASSOCIATED ANTIGEN"/>
    <property type="match status" value="1"/>
</dbReference>
<organism evidence="1 2">
    <name type="scientific">Achlya hypogyna</name>
    <name type="common">Oomycete</name>
    <name type="synonym">Protoachlya hypogyna</name>
    <dbReference type="NCBI Taxonomy" id="1202772"/>
    <lineage>
        <taxon>Eukaryota</taxon>
        <taxon>Sar</taxon>
        <taxon>Stramenopiles</taxon>
        <taxon>Oomycota</taxon>
        <taxon>Saprolegniomycetes</taxon>
        <taxon>Saprolegniales</taxon>
        <taxon>Achlyaceae</taxon>
        <taxon>Achlya</taxon>
    </lineage>
</organism>
<reference evidence="1 2" key="1">
    <citation type="journal article" date="2014" name="Genome Biol. Evol.">
        <title>The secreted proteins of Achlya hypogyna and Thraustotheca clavata identify the ancestral oomycete secretome and reveal gene acquisitions by horizontal gene transfer.</title>
        <authorList>
            <person name="Misner I."/>
            <person name="Blouin N."/>
            <person name="Leonard G."/>
            <person name="Richards T.A."/>
            <person name="Lane C.E."/>
        </authorList>
    </citation>
    <scope>NUCLEOTIDE SEQUENCE [LARGE SCALE GENOMIC DNA]</scope>
    <source>
        <strain evidence="1 2">ATCC 48635</strain>
    </source>
</reference>
<sequence>MQALRELSTVDRSLTYAQTRRFVYAAAGVVTIDQDIAHVGGTVWDAGVVLSHYLDSLGSAALQGKRIIELGAGTALPSIVSARLGAVVVATDMSDVLPYTIAAIDGNCSPKTRRAIEAEELIWGIHGIGLKALAQEHCDFIVAADVVYNAKHFAELQETFQALSTAGTRVLICFEQRRRDLAAFWASCEPYFSVALVSTPILDTIRQEAKIYLYELTPRLVS</sequence>
<dbReference type="GO" id="GO:0032991">
    <property type="term" value="C:protein-containing complex"/>
    <property type="evidence" value="ECO:0007669"/>
    <property type="project" value="TreeGrafter"/>
</dbReference>
<dbReference type="SUPFAM" id="SSF53335">
    <property type="entry name" value="S-adenosyl-L-methionine-dependent methyltransferases"/>
    <property type="match status" value="1"/>
</dbReference>
<dbReference type="AlphaFoldDB" id="A0A1V9YJ95"/>
<dbReference type="PANTHER" id="PTHR14614:SF109">
    <property type="entry name" value="RIBOSOMAL LYSINE N-METHYLTRANSFERASE 5"/>
    <property type="match status" value="1"/>
</dbReference>
<proteinExistence type="predicted"/>
<evidence type="ECO:0000313" key="1">
    <source>
        <dbReference type="EMBL" id="OQR85804.1"/>
    </source>
</evidence>
<evidence type="ECO:0000313" key="2">
    <source>
        <dbReference type="Proteomes" id="UP000243579"/>
    </source>
</evidence>
<dbReference type="InterPro" id="IPR029063">
    <property type="entry name" value="SAM-dependent_MTases_sf"/>
</dbReference>
<protein>
    <submittedName>
        <fullName evidence="1">Uncharacterized protein</fullName>
    </submittedName>
</protein>
<dbReference type="EMBL" id="JNBR01001584">
    <property type="protein sequence ID" value="OQR85804.1"/>
    <property type="molecule type" value="Genomic_DNA"/>
</dbReference>
<accession>A0A1V9YJ95</accession>
<dbReference type="Proteomes" id="UP000243579">
    <property type="component" value="Unassembled WGS sequence"/>
</dbReference>
<dbReference type="InterPro" id="IPR019410">
    <property type="entry name" value="Methyltransf_16"/>
</dbReference>
<name>A0A1V9YJ95_ACHHY</name>
<dbReference type="Gene3D" id="3.40.50.150">
    <property type="entry name" value="Vaccinia Virus protein VP39"/>
    <property type="match status" value="1"/>
</dbReference>
<keyword evidence="2" id="KW-1185">Reference proteome</keyword>